<name>A0A0F9M0E8_9ZZZZ</name>
<dbReference type="EMBL" id="LAZR01006351">
    <property type="protein sequence ID" value="KKM92771.1"/>
    <property type="molecule type" value="Genomic_DNA"/>
</dbReference>
<accession>A0A0F9M0E8</accession>
<dbReference type="AlphaFoldDB" id="A0A0F9M0E8"/>
<comment type="caution">
    <text evidence="1">The sequence shown here is derived from an EMBL/GenBank/DDBJ whole genome shotgun (WGS) entry which is preliminary data.</text>
</comment>
<evidence type="ECO:0000313" key="1">
    <source>
        <dbReference type="EMBL" id="KKM92771.1"/>
    </source>
</evidence>
<protein>
    <submittedName>
        <fullName evidence="1">Uncharacterized protein</fullName>
    </submittedName>
</protein>
<proteinExistence type="predicted"/>
<sequence>MRALMSNEKASELHTVPPLKEEYWGKTKKKAFLNFKKEMERQAKIKKMILKYVKP</sequence>
<organism evidence="1">
    <name type="scientific">marine sediment metagenome</name>
    <dbReference type="NCBI Taxonomy" id="412755"/>
    <lineage>
        <taxon>unclassified sequences</taxon>
        <taxon>metagenomes</taxon>
        <taxon>ecological metagenomes</taxon>
    </lineage>
</organism>
<gene>
    <name evidence="1" type="ORF">LCGC14_1215120</name>
</gene>
<reference evidence="1" key="1">
    <citation type="journal article" date="2015" name="Nature">
        <title>Complex archaea that bridge the gap between prokaryotes and eukaryotes.</title>
        <authorList>
            <person name="Spang A."/>
            <person name="Saw J.H."/>
            <person name="Jorgensen S.L."/>
            <person name="Zaremba-Niedzwiedzka K."/>
            <person name="Martijn J."/>
            <person name="Lind A.E."/>
            <person name="van Eijk R."/>
            <person name="Schleper C."/>
            <person name="Guy L."/>
            <person name="Ettema T.J."/>
        </authorList>
    </citation>
    <scope>NUCLEOTIDE SEQUENCE</scope>
</reference>